<sequence length="157" mass="17999">ADTRPRHVRQETAKRTSSSRHALQPCSRRTLADLMQPFILHDIHFHESALASSRRSRHLHISGMILGQTNLTCPVMSLSTIRSIGVRYPSIFEADASDYEICCAEQRSMCQVRHTPMFPPARAYICFSRYVVAGCRYGPNPFFNQLFMIYSCPLYIK</sequence>
<evidence type="ECO:0000313" key="2">
    <source>
        <dbReference type="EMBL" id="EUC34374.1"/>
    </source>
</evidence>
<proteinExistence type="predicted"/>
<evidence type="ECO:0000256" key="1">
    <source>
        <dbReference type="SAM" id="MobiDB-lite"/>
    </source>
</evidence>
<gene>
    <name evidence="2" type="ORF">COCCADRAFT_93647</name>
</gene>
<dbReference type="GeneID" id="19153611"/>
<name>W6YFY8_COCC2</name>
<protein>
    <submittedName>
        <fullName evidence="2">Uncharacterized protein</fullName>
    </submittedName>
</protein>
<dbReference type="AlphaFoldDB" id="W6YFY8"/>
<organism evidence="2 3">
    <name type="scientific">Cochliobolus carbonum (strain 26-R-13)</name>
    <name type="common">Maize leaf spot fungus</name>
    <name type="synonym">Bipolaris zeicola</name>
    <dbReference type="NCBI Taxonomy" id="930089"/>
    <lineage>
        <taxon>Eukaryota</taxon>
        <taxon>Fungi</taxon>
        <taxon>Dikarya</taxon>
        <taxon>Ascomycota</taxon>
        <taxon>Pezizomycotina</taxon>
        <taxon>Dothideomycetes</taxon>
        <taxon>Pleosporomycetidae</taxon>
        <taxon>Pleosporales</taxon>
        <taxon>Pleosporineae</taxon>
        <taxon>Pleosporaceae</taxon>
        <taxon>Bipolaris</taxon>
    </lineage>
</organism>
<evidence type="ECO:0000313" key="3">
    <source>
        <dbReference type="Proteomes" id="UP000053841"/>
    </source>
</evidence>
<keyword evidence="3" id="KW-1185">Reference proteome</keyword>
<dbReference type="EMBL" id="KI964592">
    <property type="protein sequence ID" value="EUC34374.1"/>
    <property type="molecule type" value="Genomic_DNA"/>
</dbReference>
<feature type="region of interest" description="Disordered" evidence="1">
    <location>
        <begin position="1"/>
        <end position="22"/>
    </location>
</feature>
<accession>W6YFY8</accession>
<feature type="compositionally biased region" description="Basic and acidic residues" evidence="1">
    <location>
        <begin position="1"/>
        <end position="14"/>
    </location>
</feature>
<dbReference type="KEGG" id="bze:COCCADRAFT_93647"/>
<dbReference type="RefSeq" id="XP_007711307.1">
    <property type="nucleotide sequence ID" value="XM_007713117.1"/>
</dbReference>
<dbReference type="Proteomes" id="UP000053841">
    <property type="component" value="Unassembled WGS sequence"/>
</dbReference>
<feature type="non-terminal residue" evidence="2">
    <location>
        <position position="1"/>
    </location>
</feature>
<reference evidence="2 3" key="1">
    <citation type="journal article" date="2013" name="PLoS Genet.">
        <title>Comparative genome structure, secondary metabolite, and effector coding capacity across Cochliobolus pathogens.</title>
        <authorList>
            <person name="Condon B.J."/>
            <person name="Leng Y."/>
            <person name="Wu D."/>
            <person name="Bushley K.E."/>
            <person name="Ohm R.A."/>
            <person name="Otillar R."/>
            <person name="Martin J."/>
            <person name="Schackwitz W."/>
            <person name="Grimwood J."/>
            <person name="MohdZainudin N."/>
            <person name="Xue C."/>
            <person name="Wang R."/>
            <person name="Manning V.A."/>
            <person name="Dhillon B."/>
            <person name="Tu Z.J."/>
            <person name="Steffenson B.J."/>
            <person name="Salamov A."/>
            <person name="Sun H."/>
            <person name="Lowry S."/>
            <person name="LaButti K."/>
            <person name="Han J."/>
            <person name="Copeland A."/>
            <person name="Lindquist E."/>
            <person name="Barry K."/>
            <person name="Schmutz J."/>
            <person name="Baker S.E."/>
            <person name="Ciuffetti L.M."/>
            <person name="Grigoriev I.V."/>
            <person name="Zhong S."/>
            <person name="Turgeon B.G."/>
        </authorList>
    </citation>
    <scope>NUCLEOTIDE SEQUENCE [LARGE SCALE GENOMIC DNA]</scope>
    <source>
        <strain evidence="2 3">26-R-13</strain>
    </source>
</reference>
<dbReference type="HOGENOM" id="CLU_1682061_0_0_1"/>